<keyword evidence="4" id="KW-1185">Reference proteome</keyword>
<sequence>MKLYCLSNNPNKSCNILKFKNTAVMLDCGLDMTSVLSFLPLPLVHSPRISGLPIWTPRDSIDAQLEGELKECAGRVFVDSTPEFLVPETGTFDFGEVDVILISSYQNMMALPYITESTNFRGIVYATEPTLHIGRQFMEELVNYVERTPKNKVATKWKQPETLKLLSPPLCEVLKPKTWKKLYSLKEVNSSLSKVKVVGFAEKVDVFGVFKISAMSSGYCLGSCNWTLLTEHEKVKTT</sequence>
<evidence type="ECO:0000259" key="3">
    <source>
        <dbReference type="Pfam" id="PF16661"/>
    </source>
</evidence>
<evidence type="ECO:0000256" key="2">
    <source>
        <dbReference type="ARBA" id="ARBA00023242"/>
    </source>
</evidence>
<protein>
    <submittedName>
        <fullName evidence="5">Integrator complex subunit 9-like</fullName>
    </submittedName>
</protein>
<dbReference type="SUPFAM" id="SSF56281">
    <property type="entry name" value="Metallo-hydrolase/oxidoreductase"/>
    <property type="match status" value="1"/>
</dbReference>
<organism evidence="4 5">
    <name type="scientific">Limulus polyphemus</name>
    <name type="common">Atlantic horseshoe crab</name>
    <dbReference type="NCBI Taxonomy" id="6850"/>
    <lineage>
        <taxon>Eukaryota</taxon>
        <taxon>Metazoa</taxon>
        <taxon>Ecdysozoa</taxon>
        <taxon>Arthropoda</taxon>
        <taxon>Chelicerata</taxon>
        <taxon>Merostomata</taxon>
        <taxon>Xiphosura</taxon>
        <taxon>Limulidae</taxon>
        <taxon>Limulus</taxon>
    </lineage>
</organism>
<dbReference type="Gene3D" id="3.60.15.10">
    <property type="entry name" value="Ribonuclease Z/Hydroxyacylglutathione hydrolase-like"/>
    <property type="match status" value="1"/>
</dbReference>
<accession>A0ABM1BP64</accession>
<dbReference type="InterPro" id="IPR027074">
    <property type="entry name" value="Integrator_9su"/>
</dbReference>
<evidence type="ECO:0000256" key="1">
    <source>
        <dbReference type="ARBA" id="ARBA00004123"/>
    </source>
</evidence>
<keyword evidence="2" id="KW-0539">Nucleus</keyword>
<dbReference type="InterPro" id="IPR001279">
    <property type="entry name" value="Metallo-B-lactamas"/>
</dbReference>
<dbReference type="InterPro" id="IPR036866">
    <property type="entry name" value="RibonucZ/Hydroxyglut_hydro"/>
</dbReference>
<dbReference type="PANTHER" id="PTHR46094">
    <property type="entry name" value="INTEGRATOR COMPLEX SUBUNIT 9"/>
    <property type="match status" value="1"/>
</dbReference>
<gene>
    <name evidence="5" type="primary">LOC106469992</name>
</gene>
<dbReference type="Pfam" id="PF16661">
    <property type="entry name" value="Lactamase_B_6"/>
    <property type="match status" value="1"/>
</dbReference>
<proteinExistence type="predicted"/>
<dbReference type="Proteomes" id="UP000694941">
    <property type="component" value="Unplaced"/>
</dbReference>
<name>A0ABM1BP64_LIMPO</name>
<feature type="domain" description="Metallo-beta-lactamase" evidence="3">
    <location>
        <begin position="96"/>
        <end position="235"/>
    </location>
</feature>
<dbReference type="RefSeq" id="XP_013785965.2">
    <property type="nucleotide sequence ID" value="XM_013930511.2"/>
</dbReference>
<comment type="subcellular location">
    <subcellularLocation>
        <location evidence="1">Nucleus</location>
    </subcellularLocation>
</comment>
<evidence type="ECO:0000313" key="4">
    <source>
        <dbReference type="Proteomes" id="UP000694941"/>
    </source>
</evidence>
<dbReference type="GeneID" id="106469992"/>
<reference evidence="5" key="1">
    <citation type="submission" date="2025-08" db="UniProtKB">
        <authorList>
            <consortium name="RefSeq"/>
        </authorList>
    </citation>
    <scope>IDENTIFICATION</scope>
    <source>
        <tissue evidence="5">Muscle</tissue>
    </source>
</reference>
<dbReference type="PANTHER" id="PTHR46094:SF1">
    <property type="entry name" value="INTEGRATOR COMPLEX SUBUNIT 9"/>
    <property type="match status" value="1"/>
</dbReference>
<evidence type="ECO:0000313" key="5">
    <source>
        <dbReference type="RefSeq" id="XP_013785965.2"/>
    </source>
</evidence>